<feature type="region of interest" description="Disordered" evidence="3">
    <location>
        <begin position="1"/>
        <end position="82"/>
    </location>
</feature>
<organism evidence="4 5">
    <name type="scientific">Mycolicibacterium litorale</name>
    <dbReference type="NCBI Taxonomy" id="758802"/>
    <lineage>
        <taxon>Bacteria</taxon>
        <taxon>Bacillati</taxon>
        <taxon>Actinomycetota</taxon>
        <taxon>Actinomycetes</taxon>
        <taxon>Mycobacteriales</taxon>
        <taxon>Mycobacteriaceae</taxon>
        <taxon>Mycolicibacterium</taxon>
    </lineage>
</organism>
<dbReference type="HAMAP" id="MF_00630">
    <property type="entry name" value="UPF0232"/>
    <property type="match status" value="1"/>
</dbReference>
<accession>A0A6S6P0B0</accession>
<feature type="compositionally biased region" description="Acidic residues" evidence="3">
    <location>
        <begin position="1"/>
        <end position="11"/>
    </location>
</feature>
<evidence type="ECO:0000313" key="5">
    <source>
        <dbReference type="Proteomes" id="UP000515734"/>
    </source>
</evidence>
<gene>
    <name evidence="4" type="ORF">NIIDNTM18_00050</name>
</gene>
<evidence type="ECO:0000313" key="4">
    <source>
        <dbReference type="EMBL" id="BCI50727.1"/>
    </source>
</evidence>
<dbReference type="InterPro" id="IPR007922">
    <property type="entry name" value="DciA-like"/>
</dbReference>
<dbReference type="EMBL" id="AP023287">
    <property type="protein sequence ID" value="BCI50727.1"/>
    <property type="molecule type" value="Genomic_DNA"/>
</dbReference>
<dbReference type="RefSeq" id="WP_185293797.1">
    <property type="nucleotide sequence ID" value="NZ_AP023287.1"/>
</dbReference>
<dbReference type="PANTHER" id="PTHR36456:SF1">
    <property type="entry name" value="UPF0232 PROTEIN SCO3875"/>
    <property type="match status" value="1"/>
</dbReference>
<feature type="compositionally biased region" description="Basic and acidic residues" evidence="3">
    <location>
        <begin position="23"/>
        <end position="51"/>
    </location>
</feature>
<evidence type="ECO:0000256" key="3">
    <source>
        <dbReference type="SAM" id="MobiDB-lite"/>
    </source>
</evidence>
<dbReference type="AlphaFoldDB" id="A0A6S6P0B0"/>
<evidence type="ECO:0000256" key="1">
    <source>
        <dbReference type="ARBA" id="ARBA00006200"/>
    </source>
</evidence>
<dbReference type="Pfam" id="PF05258">
    <property type="entry name" value="DciA"/>
    <property type="match status" value="1"/>
</dbReference>
<name>A0A6S6P0B0_9MYCO</name>
<protein>
    <recommendedName>
        <fullName evidence="2">UPF0232 protein NIIDNTM18_00050</fullName>
    </recommendedName>
</protein>
<dbReference type="PANTHER" id="PTHR36456">
    <property type="entry name" value="UPF0232 PROTEIN SCO3875"/>
    <property type="match status" value="1"/>
</dbReference>
<proteinExistence type="inferred from homology"/>
<dbReference type="InterPro" id="IPR023007">
    <property type="entry name" value="UPF0232_actinobac"/>
</dbReference>
<sequence>MTDDDNDDDNNDTSPAGPPAHLSELKGMDLVRRTLEEARGAARSQGKDVGRGRTSPARRVAGTGRRRSWSGPGPDSRDPQTLGAATRDLARTRGWSPRVAEGAVFGQWSTVVGEQIAAHATPSTLREGVLTVAAESTAWATQLRMVQSQLLAKIAAAVGDGVVTSLKITGPTAPSWRKGRYHVAGRGPRDTYG</sequence>
<dbReference type="Proteomes" id="UP000515734">
    <property type="component" value="Chromosome"/>
</dbReference>
<comment type="similarity">
    <text evidence="1 2">Belongs to the UPF0232 family.</text>
</comment>
<dbReference type="NCBIfam" id="NF002871">
    <property type="entry name" value="PRK03195.1"/>
    <property type="match status" value="1"/>
</dbReference>
<evidence type="ECO:0000256" key="2">
    <source>
        <dbReference type="HAMAP-Rule" id="MF_00630"/>
    </source>
</evidence>
<reference evidence="4 5" key="1">
    <citation type="submission" date="2020-07" db="EMBL/GenBank/DDBJ databases">
        <title>Complete genome sequence of Mycolicibacterium litorale like strain isolated from cardiac implantable electronic device infection.</title>
        <authorList>
            <person name="Fukano H."/>
            <person name="Miyama H."/>
            <person name="Hoshino Y."/>
        </authorList>
    </citation>
    <scope>NUCLEOTIDE SEQUENCE [LARGE SCALE GENOMIC DNA]</scope>
    <source>
        <strain evidence="4 5">NIIDNTM18</strain>
    </source>
</reference>